<gene>
    <name evidence="1" type="ORF">I551_0530</name>
</gene>
<sequence length="64" mass="6830">MDDAWSAAELDSSITELGLVAAAGIAFRNGIGAQPHPYRQARQCCGRSRFANAALRGPLLMAQR</sequence>
<proteinExistence type="predicted"/>
<reference evidence="1 2" key="1">
    <citation type="submission" date="2014-01" db="EMBL/GenBank/DDBJ databases">
        <authorList>
            <person name="Dobos K."/>
            <person name="Lenaerts A."/>
            <person name="Ordway D."/>
            <person name="DeGroote M.A."/>
            <person name="Parker T."/>
            <person name="Sizemore C."/>
            <person name="Tallon L.J."/>
            <person name="Sadzewicz L.K."/>
            <person name="Sengamalay N."/>
            <person name="Fraser C.M."/>
            <person name="Hine E."/>
            <person name="Shefchek K.A."/>
            <person name="Das S.P."/>
            <person name="Tettelin H."/>
        </authorList>
    </citation>
    <scope>NUCLEOTIDE SEQUENCE [LARGE SCALE GENOMIC DNA]</scope>
    <source>
        <strain evidence="1 2">Harvey</strain>
    </source>
</reference>
<dbReference type="EMBL" id="JAOL01000070">
    <property type="protein sequence ID" value="EUA92969.1"/>
    <property type="molecule type" value="Genomic_DNA"/>
</dbReference>
<organism evidence="1 2">
    <name type="scientific">Mycobacterium ulcerans str. Harvey</name>
    <dbReference type="NCBI Taxonomy" id="1299332"/>
    <lineage>
        <taxon>Bacteria</taxon>
        <taxon>Bacillati</taxon>
        <taxon>Actinomycetota</taxon>
        <taxon>Actinomycetes</taxon>
        <taxon>Mycobacteriales</taxon>
        <taxon>Mycobacteriaceae</taxon>
        <taxon>Mycobacterium</taxon>
        <taxon>Mycobacterium ulcerans group</taxon>
    </lineage>
</organism>
<keyword evidence="2" id="KW-1185">Reference proteome</keyword>
<evidence type="ECO:0000313" key="2">
    <source>
        <dbReference type="Proteomes" id="UP000020681"/>
    </source>
</evidence>
<dbReference type="Proteomes" id="UP000020681">
    <property type="component" value="Unassembled WGS sequence"/>
</dbReference>
<protein>
    <submittedName>
        <fullName evidence="1">Uncharacterized protein</fullName>
    </submittedName>
</protein>
<name>A0ABN0R7A5_MYCUL</name>
<accession>A0ABN0R7A5</accession>
<evidence type="ECO:0000313" key="1">
    <source>
        <dbReference type="EMBL" id="EUA92969.1"/>
    </source>
</evidence>
<comment type="caution">
    <text evidence="1">The sequence shown here is derived from an EMBL/GenBank/DDBJ whole genome shotgun (WGS) entry which is preliminary data.</text>
</comment>